<dbReference type="SUPFAM" id="SSF55073">
    <property type="entry name" value="Nucleotide cyclase"/>
    <property type="match status" value="1"/>
</dbReference>
<feature type="domain" description="GGDEF" evidence="3">
    <location>
        <begin position="161"/>
        <end position="294"/>
    </location>
</feature>
<dbReference type="Gene3D" id="3.30.70.270">
    <property type="match status" value="1"/>
</dbReference>
<dbReference type="InterPro" id="IPR050469">
    <property type="entry name" value="Diguanylate_Cyclase"/>
</dbReference>
<dbReference type="SMART" id="SM00267">
    <property type="entry name" value="GGDEF"/>
    <property type="match status" value="1"/>
</dbReference>
<proteinExistence type="predicted"/>
<dbReference type="CDD" id="cd01949">
    <property type="entry name" value="GGDEF"/>
    <property type="match status" value="1"/>
</dbReference>
<evidence type="ECO:0000313" key="4">
    <source>
        <dbReference type="EMBL" id="OYQ36489.1"/>
    </source>
</evidence>
<evidence type="ECO:0000256" key="1">
    <source>
        <dbReference type="ARBA" id="ARBA00012528"/>
    </source>
</evidence>
<dbReference type="PROSITE" id="PS50887">
    <property type="entry name" value="GGDEF"/>
    <property type="match status" value="1"/>
</dbReference>
<keyword evidence="5" id="KW-1185">Reference proteome</keyword>
<evidence type="ECO:0000313" key="5">
    <source>
        <dbReference type="Proteomes" id="UP000216998"/>
    </source>
</evidence>
<dbReference type="Gene3D" id="1.20.120.30">
    <property type="entry name" value="Aspartate receptor, ligand-binding domain"/>
    <property type="match status" value="1"/>
</dbReference>
<dbReference type="InterPro" id="IPR000160">
    <property type="entry name" value="GGDEF_dom"/>
</dbReference>
<dbReference type="NCBIfam" id="NF007380">
    <property type="entry name" value="PRK09894.1"/>
    <property type="match status" value="1"/>
</dbReference>
<name>A0A255Z4W4_9PROT</name>
<comment type="caution">
    <text evidence="4">The sequence shown here is derived from an EMBL/GenBank/DDBJ whole genome shotgun (WGS) entry which is preliminary data.</text>
</comment>
<dbReference type="Pfam" id="PF00990">
    <property type="entry name" value="GGDEF"/>
    <property type="match status" value="1"/>
</dbReference>
<dbReference type="InterPro" id="IPR043128">
    <property type="entry name" value="Rev_trsase/Diguanyl_cyclase"/>
</dbReference>
<accession>A0A255Z4W4</accession>
<dbReference type="RefSeq" id="WP_094454141.1">
    <property type="nucleotide sequence ID" value="NZ_NOXU01000022.1"/>
</dbReference>
<dbReference type="Proteomes" id="UP000216998">
    <property type="component" value="Unassembled WGS sequence"/>
</dbReference>
<evidence type="ECO:0000259" key="3">
    <source>
        <dbReference type="PROSITE" id="PS50887"/>
    </source>
</evidence>
<dbReference type="OrthoDB" id="9812260at2"/>
<gene>
    <name evidence="4" type="ORF">CHU95_04500</name>
</gene>
<dbReference type="GO" id="GO:0052621">
    <property type="term" value="F:diguanylate cyclase activity"/>
    <property type="evidence" value="ECO:0007669"/>
    <property type="project" value="UniProtKB-EC"/>
</dbReference>
<dbReference type="PANTHER" id="PTHR45138:SF9">
    <property type="entry name" value="DIGUANYLATE CYCLASE DGCM-RELATED"/>
    <property type="match status" value="1"/>
</dbReference>
<evidence type="ECO:0000256" key="2">
    <source>
        <dbReference type="ARBA" id="ARBA00034247"/>
    </source>
</evidence>
<dbReference type="InterPro" id="IPR029787">
    <property type="entry name" value="Nucleotide_cyclase"/>
</dbReference>
<sequence>MSMPASGSGVSAIVAGLSGVVDEHLRWLTQWHKAALFTRDSGLSGPDAAPEPKGFAAWAGRVKHGSMAHQPAFDRLVQLHDQLHRMGRLTLMRAAEGDAPDYATYQAVLDKFDEFIQQCRRIERALSVAGSGIDPLTGLRNRTGLADEVSRELARFARTGQPFCVALCDLDKFKSVNDTYGHEAGDRVLVAAAGCLTRGIRAIDEAFRMGGEEILILLKETHLAEALVVLDRLRADLAATPVQLADGQVLHVTASFGAAEVMGEISVDALVDRADQALYAAKHGGRNRVEAWRETATP</sequence>
<dbReference type="EC" id="2.7.7.65" evidence="1"/>
<dbReference type="FunFam" id="3.30.70.270:FF:000001">
    <property type="entry name" value="Diguanylate cyclase domain protein"/>
    <property type="match status" value="1"/>
</dbReference>
<dbReference type="NCBIfam" id="TIGR00254">
    <property type="entry name" value="GGDEF"/>
    <property type="match status" value="1"/>
</dbReference>
<dbReference type="PANTHER" id="PTHR45138">
    <property type="entry name" value="REGULATORY COMPONENTS OF SENSORY TRANSDUCTION SYSTEM"/>
    <property type="match status" value="1"/>
</dbReference>
<dbReference type="EMBL" id="NOXU01000022">
    <property type="protein sequence ID" value="OYQ36489.1"/>
    <property type="molecule type" value="Genomic_DNA"/>
</dbReference>
<comment type="catalytic activity">
    <reaction evidence="2">
        <text>2 GTP = 3',3'-c-di-GMP + 2 diphosphate</text>
        <dbReference type="Rhea" id="RHEA:24898"/>
        <dbReference type="ChEBI" id="CHEBI:33019"/>
        <dbReference type="ChEBI" id="CHEBI:37565"/>
        <dbReference type="ChEBI" id="CHEBI:58805"/>
        <dbReference type="EC" id="2.7.7.65"/>
    </reaction>
</comment>
<reference evidence="4 5" key="1">
    <citation type="submission" date="2017-07" db="EMBL/GenBank/DDBJ databases">
        <title>Niveispirillum cyanobacteriorum sp. nov., isolated from cyanobacterial aggregates in a eutrophic lake.</title>
        <authorList>
            <person name="Cai H."/>
        </authorList>
    </citation>
    <scope>NUCLEOTIDE SEQUENCE [LARGE SCALE GENOMIC DNA]</scope>
    <source>
        <strain evidence="5">TH1-14</strain>
    </source>
</reference>
<organism evidence="4 5">
    <name type="scientific">Niveispirillum lacus</name>
    <dbReference type="NCBI Taxonomy" id="1981099"/>
    <lineage>
        <taxon>Bacteria</taxon>
        <taxon>Pseudomonadati</taxon>
        <taxon>Pseudomonadota</taxon>
        <taxon>Alphaproteobacteria</taxon>
        <taxon>Rhodospirillales</taxon>
        <taxon>Azospirillaceae</taxon>
        <taxon>Niveispirillum</taxon>
    </lineage>
</organism>
<protein>
    <recommendedName>
        <fullName evidence="1">diguanylate cyclase</fullName>
        <ecNumber evidence="1">2.7.7.65</ecNumber>
    </recommendedName>
</protein>
<dbReference type="AlphaFoldDB" id="A0A255Z4W4"/>